<dbReference type="Proteomes" id="UP000032503">
    <property type="component" value="Unassembled WGS sequence"/>
</dbReference>
<comment type="caution">
    <text evidence="3">The sequence shown here is derived from an EMBL/GenBank/DDBJ whole genome shotgun (WGS) entry which is preliminary data.</text>
</comment>
<gene>
    <name evidence="3" type="ORF">TZ00_13850</name>
</gene>
<keyword evidence="2" id="KW-0812">Transmembrane</keyword>
<keyword evidence="4" id="KW-1185">Reference proteome</keyword>
<organism evidence="3 4">
    <name type="scientific">Agreia bicolorata</name>
    <dbReference type="NCBI Taxonomy" id="110935"/>
    <lineage>
        <taxon>Bacteria</taxon>
        <taxon>Bacillati</taxon>
        <taxon>Actinomycetota</taxon>
        <taxon>Actinomycetes</taxon>
        <taxon>Micrococcales</taxon>
        <taxon>Microbacteriaceae</taxon>
        <taxon>Agreia</taxon>
    </lineage>
</organism>
<sequence length="212" mass="21860">MNELDLHEAAERQALQRAAFDAADARERRAHRIRSRLIGAGGTLAAVALLAAAGAILFSSPDHRTPGRFSELPRSIAATGEAHVDLGPGAVATAPSGPVGRTSSGSAASAEHWFDEPQKDSDVRAQLPDDIDPTSTRAVDSSVDGWQVFVARDTAGGFCVITAETASGTSGTSCATPDQFTSAGILMTTSGTTSITVYWDGFDLTAEPSAAS</sequence>
<evidence type="ECO:0000313" key="4">
    <source>
        <dbReference type="Proteomes" id="UP000032503"/>
    </source>
</evidence>
<accession>A0ABR5CDA2</accession>
<keyword evidence="2" id="KW-0472">Membrane</keyword>
<reference evidence="3 4" key="1">
    <citation type="journal article" date="2001" name="Int. J. Syst. Evol. Microbiol.">
        <title>Agreia bicolorata gen. nov., sp. nov., to accommodate actinobacteria isolated from narrow reed grass infected by the nematode Heteroanguina graminophila.</title>
        <authorList>
            <person name="Evtushenko L.I."/>
            <person name="Dorofeeva L.V."/>
            <person name="Dobrovolskaya T.G."/>
            <person name="Streshinskaya G.M."/>
            <person name="Subbotin S.A."/>
            <person name="Tiedje J.M."/>
        </authorList>
    </citation>
    <scope>NUCLEOTIDE SEQUENCE [LARGE SCALE GENOMIC DNA]</scope>
    <source>
        <strain evidence="3 4">VKM Ac-1804</strain>
    </source>
</reference>
<evidence type="ECO:0000313" key="3">
    <source>
        <dbReference type="EMBL" id="KJC63612.1"/>
    </source>
</evidence>
<protein>
    <submittedName>
        <fullName evidence="3">Uncharacterized protein</fullName>
    </submittedName>
</protein>
<name>A0ABR5CDA2_9MICO</name>
<dbReference type="EMBL" id="JYFC01000006">
    <property type="protein sequence ID" value="KJC63612.1"/>
    <property type="molecule type" value="Genomic_DNA"/>
</dbReference>
<feature type="transmembrane region" description="Helical" evidence="2">
    <location>
        <begin position="37"/>
        <end position="58"/>
    </location>
</feature>
<evidence type="ECO:0000256" key="2">
    <source>
        <dbReference type="SAM" id="Phobius"/>
    </source>
</evidence>
<feature type="region of interest" description="Disordered" evidence="1">
    <location>
        <begin position="87"/>
        <end position="138"/>
    </location>
</feature>
<proteinExistence type="predicted"/>
<feature type="compositionally biased region" description="Basic and acidic residues" evidence="1">
    <location>
        <begin position="112"/>
        <end position="123"/>
    </location>
</feature>
<evidence type="ECO:0000256" key="1">
    <source>
        <dbReference type="SAM" id="MobiDB-lite"/>
    </source>
</evidence>
<keyword evidence="2" id="KW-1133">Transmembrane helix</keyword>